<gene>
    <name evidence="2" type="ORF">RDV84_04150</name>
</gene>
<evidence type="ECO:0000256" key="1">
    <source>
        <dbReference type="SAM" id="SignalP"/>
    </source>
</evidence>
<keyword evidence="1" id="KW-0732">Signal</keyword>
<evidence type="ECO:0000313" key="3">
    <source>
        <dbReference type="Proteomes" id="UP001229313"/>
    </source>
</evidence>
<dbReference type="EMBL" id="CP133568">
    <property type="protein sequence ID" value="WMT04051.1"/>
    <property type="molecule type" value="Genomic_DNA"/>
</dbReference>
<keyword evidence="3" id="KW-1185">Reference proteome</keyword>
<name>A0ABY9PAX6_9GAMM</name>
<accession>A0ABY9PAX6</accession>
<dbReference type="Proteomes" id="UP001229313">
    <property type="component" value="Chromosome"/>
</dbReference>
<reference evidence="2 3" key="1">
    <citation type="submission" date="2023-08" db="EMBL/GenBank/DDBJ databases">
        <title>The whole genome sequence of Lysobacter yananisis.</title>
        <authorList>
            <person name="Sun H."/>
        </authorList>
    </citation>
    <scope>NUCLEOTIDE SEQUENCE [LARGE SCALE GENOMIC DNA]</scope>
    <source>
        <strain evidence="2 3">SNNU513</strain>
    </source>
</reference>
<feature type="signal peptide" evidence="1">
    <location>
        <begin position="1"/>
        <end position="30"/>
    </location>
</feature>
<sequence>MNGKLKGLLAPAFLGMIAALLTGTAGTAYAARPESSTPQALPAQAVKAMTPQQQFDQLIQSRNDEYELRRLRFFSSPDAVAYLPQRFDDPDRVVGFIARTLHAWATHPIPEYTAFDRFVEGGLQATEAKASRTAVGWKPETELSGYIHREGNKRTTQEYALLRALMRPADPHLVGGVNLYFYSHPVSEPEVLIRINLESPVPGSFEGLQRLSLRQIDASRALQALDHEREWASRSKQTFPEELDAMRLSLSKTTKS</sequence>
<protein>
    <submittedName>
        <fullName evidence="2">Uncharacterized protein</fullName>
    </submittedName>
</protein>
<dbReference type="RefSeq" id="WP_138884591.1">
    <property type="nucleotide sequence ID" value="NZ_CP133568.1"/>
</dbReference>
<proteinExistence type="predicted"/>
<organism evidence="2 3">
    <name type="scientific">Lysobacter yananisis</name>
    <dbReference type="NCBI Taxonomy" id="1003114"/>
    <lineage>
        <taxon>Bacteria</taxon>
        <taxon>Pseudomonadati</taxon>
        <taxon>Pseudomonadota</taxon>
        <taxon>Gammaproteobacteria</taxon>
        <taxon>Lysobacterales</taxon>
        <taxon>Lysobacteraceae</taxon>
        <taxon>Lysobacter</taxon>
    </lineage>
</organism>
<feature type="chain" id="PRO_5045937696" evidence="1">
    <location>
        <begin position="31"/>
        <end position="256"/>
    </location>
</feature>
<evidence type="ECO:0000313" key="2">
    <source>
        <dbReference type="EMBL" id="WMT04051.1"/>
    </source>
</evidence>